<gene>
    <name evidence="6" type="ORF">G3580_05730</name>
</gene>
<evidence type="ECO:0000256" key="3">
    <source>
        <dbReference type="ARBA" id="ARBA00022989"/>
    </source>
</evidence>
<keyword evidence="4 5" id="KW-0472">Membrane</keyword>
<feature type="transmembrane region" description="Helical" evidence="5">
    <location>
        <begin position="145"/>
        <end position="175"/>
    </location>
</feature>
<accession>A0A6C1B0U0</accession>
<feature type="transmembrane region" description="Helical" evidence="5">
    <location>
        <begin position="12"/>
        <end position="31"/>
    </location>
</feature>
<organism evidence="6 7">
    <name type="scientific">Nitrogeniibacter mangrovi</name>
    <dbReference type="NCBI Taxonomy" id="2016596"/>
    <lineage>
        <taxon>Bacteria</taxon>
        <taxon>Pseudomonadati</taxon>
        <taxon>Pseudomonadota</taxon>
        <taxon>Betaproteobacteria</taxon>
        <taxon>Rhodocyclales</taxon>
        <taxon>Zoogloeaceae</taxon>
        <taxon>Nitrogeniibacter</taxon>
    </lineage>
</organism>
<feature type="transmembrane region" description="Helical" evidence="5">
    <location>
        <begin position="104"/>
        <end position="125"/>
    </location>
</feature>
<dbReference type="PANTHER" id="PTHR30249">
    <property type="entry name" value="PUTATIVE SEROTONIN TRANSPORTER"/>
    <property type="match status" value="1"/>
</dbReference>
<dbReference type="PANTHER" id="PTHR30249:SF0">
    <property type="entry name" value="PLASTIDAL GLYCOLATE_GLYCERATE TRANSLOCATOR 1, CHLOROPLASTIC"/>
    <property type="match status" value="1"/>
</dbReference>
<dbReference type="EMBL" id="CP048836">
    <property type="protein sequence ID" value="QID17187.1"/>
    <property type="molecule type" value="Genomic_DNA"/>
</dbReference>
<evidence type="ECO:0000313" key="7">
    <source>
        <dbReference type="Proteomes" id="UP000501991"/>
    </source>
</evidence>
<dbReference type="InterPro" id="IPR007300">
    <property type="entry name" value="CidB/LrgB"/>
</dbReference>
<reference evidence="6 7" key="1">
    <citation type="submission" date="2020-02" db="EMBL/GenBank/DDBJ databases">
        <title>Nitrogenibacter mangrovi gen. nov., sp. nov. isolated from mangrove sediment, a denitrifying betaproteobacterium.</title>
        <authorList>
            <person name="Liao H."/>
            <person name="Tian Y."/>
        </authorList>
    </citation>
    <scope>NUCLEOTIDE SEQUENCE [LARGE SCALE GENOMIC DNA]</scope>
    <source>
        <strain evidence="6 7">M9-3-2</strain>
    </source>
</reference>
<evidence type="ECO:0000256" key="2">
    <source>
        <dbReference type="ARBA" id="ARBA00022692"/>
    </source>
</evidence>
<evidence type="ECO:0000256" key="4">
    <source>
        <dbReference type="ARBA" id="ARBA00023136"/>
    </source>
</evidence>
<dbReference type="Proteomes" id="UP000501991">
    <property type="component" value="Chromosome"/>
</dbReference>
<keyword evidence="3 5" id="KW-1133">Transmembrane helix</keyword>
<dbReference type="KEGG" id="azq:G3580_05730"/>
<dbReference type="GO" id="GO:0016020">
    <property type="term" value="C:membrane"/>
    <property type="evidence" value="ECO:0007669"/>
    <property type="project" value="UniProtKB-SubCell"/>
</dbReference>
<sequence length="246" mass="25793">MNQDSVSGLWVYLSARPLLGLTMTLVAYGIAWRIHQRFKSHPLANPVLIAVLLLVTVLTLTHTPYQRYFDGAQFVHFLLGPATVALAIPLYGQLQRLRRLALPLGVTLLIGSAIAIASAWAVGAWLGADEQTLISLAPKSVTTPIAMAVAEALGGLPSLTAALVIATGILGAMTAQGVFHLLRIRDAAAQGFAIGIAAHGIGTARAFQLSPEAGAFSALAMAANGLLTAVLVPWLIPWLKALFAAH</sequence>
<feature type="transmembrane region" description="Helical" evidence="5">
    <location>
        <begin position="74"/>
        <end position="92"/>
    </location>
</feature>
<dbReference type="RefSeq" id="WP_173764352.1">
    <property type="nucleotide sequence ID" value="NZ_CP048836.1"/>
</dbReference>
<name>A0A6C1B0U0_9RHOO</name>
<feature type="transmembrane region" description="Helical" evidence="5">
    <location>
        <begin position="43"/>
        <end position="62"/>
    </location>
</feature>
<comment type="subcellular location">
    <subcellularLocation>
        <location evidence="1">Membrane</location>
        <topology evidence="1">Multi-pass membrane protein</topology>
    </subcellularLocation>
</comment>
<keyword evidence="2 5" id="KW-0812">Transmembrane</keyword>
<proteinExistence type="predicted"/>
<dbReference type="Pfam" id="PF04172">
    <property type="entry name" value="LrgB"/>
    <property type="match status" value="1"/>
</dbReference>
<evidence type="ECO:0000256" key="5">
    <source>
        <dbReference type="SAM" id="Phobius"/>
    </source>
</evidence>
<evidence type="ECO:0000256" key="1">
    <source>
        <dbReference type="ARBA" id="ARBA00004141"/>
    </source>
</evidence>
<evidence type="ECO:0000313" key="6">
    <source>
        <dbReference type="EMBL" id="QID17187.1"/>
    </source>
</evidence>
<keyword evidence="7" id="KW-1185">Reference proteome</keyword>
<feature type="transmembrane region" description="Helical" evidence="5">
    <location>
        <begin position="213"/>
        <end position="236"/>
    </location>
</feature>
<dbReference type="AlphaFoldDB" id="A0A6C1B0U0"/>
<protein>
    <submittedName>
        <fullName evidence="6">LrgB family protein</fullName>
    </submittedName>
</protein>